<evidence type="ECO:0000256" key="9">
    <source>
        <dbReference type="SAM" id="SignalP"/>
    </source>
</evidence>
<keyword evidence="9" id="KW-0732">Signal</keyword>
<keyword evidence="6 8" id="KW-1133">Transmembrane helix</keyword>
<evidence type="ECO:0000256" key="5">
    <source>
        <dbReference type="ARBA" id="ARBA00022692"/>
    </source>
</evidence>
<name>A0ABQ5QLP3_9ACTN</name>
<feature type="transmembrane region" description="Helical" evidence="8">
    <location>
        <begin position="217"/>
        <end position="236"/>
    </location>
</feature>
<organism evidence="11 12">
    <name type="scientific">Phytohabitans aurantiacus</name>
    <dbReference type="NCBI Taxonomy" id="3016789"/>
    <lineage>
        <taxon>Bacteria</taxon>
        <taxon>Bacillati</taxon>
        <taxon>Actinomycetota</taxon>
        <taxon>Actinomycetes</taxon>
        <taxon>Micromonosporales</taxon>
        <taxon>Micromonosporaceae</taxon>
    </lineage>
</organism>
<dbReference type="PANTHER" id="PTHR33908:SF11">
    <property type="entry name" value="MEMBRANE PROTEIN"/>
    <property type="match status" value="1"/>
</dbReference>
<evidence type="ECO:0000259" key="10">
    <source>
        <dbReference type="Pfam" id="PF02366"/>
    </source>
</evidence>
<keyword evidence="4" id="KW-0808">Transferase</keyword>
<keyword evidence="7 8" id="KW-0472">Membrane</keyword>
<evidence type="ECO:0000256" key="2">
    <source>
        <dbReference type="ARBA" id="ARBA00022475"/>
    </source>
</evidence>
<proteinExistence type="predicted"/>
<evidence type="ECO:0000313" key="11">
    <source>
        <dbReference type="EMBL" id="GLH94771.1"/>
    </source>
</evidence>
<feature type="transmembrane region" description="Helical" evidence="8">
    <location>
        <begin position="151"/>
        <end position="172"/>
    </location>
</feature>
<evidence type="ECO:0000256" key="4">
    <source>
        <dbReference type="ARBA" id="ARBA00022679"/>
    </source>
</evidence>
<keyword evidence="12" id="KW-1185">Reference proteome</keyword>
<protein>
    <recommendedName>
        <fullName evidence="10">ArnT-like N-terminal domain-containing protein</fullName>
    </recommendedName>
</protein>
<dbReference type="Pfam" id="PF02366">
    <property type="entry name" value="PMT"/>
    <property type="match status" value="1"/>
</dbReference>
<evidence type="ECO:0000256" key="6">
    <source>
        <dbReference type="ARBA" id="ARBA00022989"/>
    </source>
</evidence>
<dbReference type="InterPro" id="IPR003342">
    <property type="entry name" value="ArnT-like_N"/>
</dbReference>
<comment type="subcellular location">
    <subcellularLocation>
        <location evidence="1">Cell membrane</location>
        <topology evidence="1">Multi-pass membrane protein</topology>
    </subcellularLocation>
</comment>
<feature type="transmembrane region" description="Helical" evidence="8">
    <location>
        <begin position="184"/>
        <end position="210"/>
    </location>
</feature>
<evidence type="ECO:0000256" key="8">
    <source>
        <dbReference type="SAM" id="Phobius"/>
    </source>
</evidence>
<keyword evidence="5 8" id="KW-0812">Transmembrane</keyword>
<feature type="domain" description="ArnT-like N-terminal" evidence="10">
    <location>
        <begin position="98"/>
        <end position="209"/>
    </location>
</feature>
<accession>A0ABQ5QLP3</accession>
<gene>
    <name evidence="11" type="ORF">Pa4123_00430</name>
</gene>
<keyword evidence="3" id="KW-0328">Glycosyltransferase</keyword>
<dbReference type="PANTHER" id="PTHR33908">
    <property type="entry name" value="MANNOSYLTRANSFERASE YKCB-RELATED"/>
    <property type="match status" value="1"/>
</dbReference>
<evidence type="ECO:0000313" key="12">
    <source>
        <dbReference type="Proteomes" id="UP001144280"/>
    </source>
</evidence>
<evidence type="ECO:0000256" key="3">
    <source>
        <dbReference type="ARBA" id="ARBA00022676"/>
    </source>
</evidence>
<sequence>MLATPLAVKAAALVTATVIAAETPAARKVDQLRRHWIFLTLFLLGGVLRLLFMIAYQPAFWFYGDSGSYIRLSEAPLAPHVSRGLGFVVLLKWLEPTGTFLSVALLQHLLGLGMAALVYVVLQRRGVSRWISCLAAVPLLFDELAVTVEHYLLPDTLFTALLAAGVLVLLWHKKPGWMATAGSGVLLAAAWFTKPSALPVVLLVGLYLLATRVGWRPLVAFAIAFAVPYITVMQWIGDRPSVYGSQTSIALYGRAAIIADCDRIKLTPEERTLCPEVHYDRADAYFWRRPPHMVRMVYTPEGVKLINEFSIAVIKQQPLDYLRSVGKESLAHFVPGMHLGPMHDCLRERWAPPEQWRDSTPVPDRCPPARARPDYADDFAPLENAPTATPLTRALDVYGKYVRTIPLVFSAALFLTLAALFSGRGVRGRIRLDTVMLLLTGPGLTVLTVLLGMYEARYALPALPLAAVGAALALHGLINKQQDGESVDGAPPAG</sequence>
<feature type="signal peptide" evidence="9">
    <location>
        <begin position="1"/>
        <end position="20"/>
    </location>
</feature>
<feature type="transmembrane region" description="Helical" evidence="8">
    <location>
        <begin position="460"/>
        <end position="478"/>
    </location>
</feature>
<feature type="transmembrane region" description="Helical" evidence="8">
    <location>
        <begin position="435"/>
        <end position="454"/>
    </location>
</feature>
<keyword evidence="2" id="KW-1003">Cell membrane</keyword>
<feature type="transmembrane region" description="Helical" evidence="8">
    <location>
        <begin position="401"/>
        <end position="423"/>
    </location>
</feature>
<dbReference type="Proteomes" id="UP001144280">
    <property type="component" value="Unassembled WGS sequence"/>
</dbReference>
<evidence type="ECO:0000256" key="1">
    <source>
        <dbReference type="ARBA" id="ARBA00004651"/>
    </source>
</evidence>
<comment type="caution">
    <text evidence="11">The sequence shown here is derived from an EMBL/GenBank/DDBJ whole genome shotgun (WGS) entry which is preliminary data.</text>
</comment>
<dbReference type="EMBL" id="BSDI01000001">
    <property type="protein sequence ID" value="GLH94771.1"/>
    <property type="molecule type" value="Genomic_DNA"/>
</dbReference>
<feature type="transmembrane region" description="Helical" evidence="8">
    <location>
        <begin position="36"/>
        <end position="56"/>
    </location>
</feature>
<dbReference type="InterPro" id="IPR050297">
    <property type="entry name" value="LipidA_mod_glycosyltrf_83"/>
</dbReference>
<evidence type="ECO:0000256" key="7">
    <source>
        <dbReference type="ARBA" id="ARBA00023136"/>
    </source>
</evidence>
<reference evidence="11" key="1">
    <citation type="submission" date="2022-12" db="EMBL/GenBank/DDBJ databases">
        <title>New Phytohabitans aurantiacus sp. RD004123 nov., an actinomycete isolated from soil.</title>
        <authorList>
            <person name="Triningsih D.W."/>
            <person name="Harunari E."/>
            <person name="Igarashi Y."/>
        </authorList>
    </citation>
    <scope>NUCLEOTIDE SEQUENCE</scope>
    <source>
        <strain evidence="11">RD004123</strain>
    </source>
</reference>
<feature type="transmembrane region" description="Helical" evidence="8">
    <location>
        <begin position="100"/>
        <end position="122"/>
    </location>
</feature>
<feature type="chain" id="PRO_5045867123" description="ArnT-like N-terminal domain-containing protein" evidence="9">
    <location>
        <begin position="21"/>
        <end position="494"/>
    </location>
</feature>